<dbReference type="PANTHER" id="PTHR24171">
    <property type="entry name" value="ANKYRIN REPEAT DOMAIN-CONTAINING PROTEIN 39-RELATED"/>
    <property type="match status" value="1"/>
</dbReference>
<dbReference type="InterPro" id="IPR002110">
    <property type="entry name" value="Ankyrin_rpt"/>
</dbReference>
<sequence length="222" mass="24510">MSVMGPSSSSVVDQQLWYAAWGGDIQGMRTALSNGADINWHYPDVVRAFIGCRCFHEEILYVPQTQYPIDDTHSPFFLVGSFTPLHAAAYYNRSDAVQWLLSNGADLESRNDAGYTPLMVAAMNGSTQMVTMLLEKGADVAASDRTYKRPVGIDIFFGMEDILRIKMYTCTLNVPPLSLTYSILWSIEDRPTIKLGGTALGYAEQNNHSDTATILRVHSGIA</sequence>
<dbReference type="OrthoDB" id="194358at2759"/>
<evidence type="ECO:0000313" key="4">
    <source>
        <dbReference type="EnsemblMetazoa" id="Aqu2.1.14958_001"/>
    </source>
</evidence>
<organism evidence="4">
    <name type="scientific">Amphimedon queenslandica</name>
    <name type="common">Sponge</name>
    <dbReference type="NCBI Taxonomy" id="400682"/>
    <lineage>
        <taxon>Eukaryota</taxon>
        <taxon>Metazoa</taxon>
        <taxon>Porifera</taxon>
        <taxon>Demospongiae</taxon>
        <taxon>Heteroscleromorpha</taxon>
        <taxon>Haplosclerida</taxon>
        <taxon>Niphatidae</taxon>
        <taxon>Amphimedon</taxon>
    </lineage>
</organism>
<dbReference type="InParanoid" id="A0A1X7TJP5"/>
<dbReference type="Gene3D" id="1.25.40.20">
    <property type="entry name" value="Ankyrin repeat-containing domain"/>
    <property type="match status" value="1"/>
</dbReference>
<keyword evidence="2 3" id="KW-0040">ANK repeat</keyword>
<reference evidence="4" key="1">
    <citation type="submission" date="2017-05" db="UniProtKB">
        <authorList>
            <consortium name="EnsemblMetazoa"/>
        </authorList>
    </citation>
    <scope>IDENTIFICATION</scope>
</reference>
<dbReference type="EnsemblMetazoa" id="Aqu2.1.14958_001">
    <property type="protein sequence ID" value="Aqu2.1.14958_001"/>
    <property type="gene ID" value="Aqu2.1.14958"/>
</dbReference>
<protein>
    <submittedName>
        <fullName evidence="4">Uncharacterized protein</fullName>
    </submittedName>
</protein>
<dbReference type="AlphaFoldDB" id="A0A1X7TJP5"/>
<dbReference type="PROSITE" id="PS50088">
    <property type="entry name" value="ANK_REPEAT"/>
    <property type="match status" value="2"/>
</dbReference>
<dbReference type="PROSITE" id="PS50297">
    <property type="entry name" value="ANK_REP_REGION"/>
    <property type="match status" value="2"/>
</dbReference>
<dbReference type="PANTHER" id="PTHR24171:SF9">
    <property type="entry name" value="ANKYRIN REPEAT DOMAIN-CONTAINING PROTEIN 39"/>
    <property type="match status" value="1"/>
</dbReference>
<dbReference type="SMART" id="SM00248">
    <property type="entry name" value="ANK"/>
    <property type="match status" value="3"/>
</dbReference>
<dbReference type="Pfam" id="PF12796">
    <property type="entry name" value="Ank_2"/>
    <property type="match status" value="1"/>
</dbReference>
<feature type="repeat" description="ANK" evidence="3">
    <location>
        <begin position="113"/>
        <end position="145"/>
    </location>
</feature>
<dbReference type="SUPFAM" id="SSF48403">
    <property type="entry name" value="Ankyrin repeat"/>
    <property type="match status" value="1"/>
</dbReference>
<proteinExistence type="predicted"/>
<accession>A0A1X7TJP5</accession>
<evidence type="ECO:0000256" key="1">
    <source>
        <dbReference type="ARBA" id="ARBA00022737"/>
    </source>
</evidence>
<name>A0A1X7TJP5_AMPQE</name>
<dbReference type="eggNOG" id="KOG0504">
    <property type="taxonomic scope" value="Eukaryota"/>
</dbReference>
<dbReference type="InterPro" id="IPR036770">
    <property type="entry name" value="Ankyrin_rpt-contain_sf"/>
</dbReference>
<keyword evidence="1" id="KW-0677">Repeat</keyword>
<evidence type="ECO:0000256" key="3">
    <source>
        <dbReference type="PROSITE-ProRule" id="PRU00023"/>
    </source>
</evidence>
<evidence type="ECO:0000256" key="2">
    <source>
        <dbReference type="ARBA" id="ARBA00023043"/>
    </source>
</evidence>
<feature type="repeat" description="ANK" evidence="3">
    <location>
        <begin position="80"/>
        <end position="112"/>
    </location>
</feature>